<dbReference type="Pfam" id="PF14905">
    <property type="entry name" value="OMP_b-brl_3"/>
    <property type="match status" value="1"/>
</dbReference>
<comment type="caution">
    <text evidence="7">The sequence shown here is derived from an EMBL/GenBank/DDBJ whole genome shotgun (WGS) entry which is preliminary data.</text>
</comment>
<evidence type="ECO:0000256" key="2">
    <source>
        <dbReference type="ARBA" id="ARBA00023136"/>
    </source>
</evidence>
<gene>
    <name evidence="7" type="ORF">GCM10022392_26150</name>
</gene>
<evidence type="ECO:0000256" key="4">
    <source>
        <dbReference type="SAM" id="MobiDB-lite"/>
    </source>
</evidence>
<dbReference type="InterPro" id="IPR036942">
    <property type="entry name" value="Beta-barrel_TonB_sf"/>
</dbReference>
<dbReference type="SUPFAM" id="SSF56935">
    <property type="entry name" value="Porins"/>
    <property type="match status" value="1"/>
</dbReference>
<dbReference type="PANTHER" id="PTHR40980:SF4">
    <property type="entry name" value="TONB-DEPENDENT RECEPTOR-LIKE BETA-BARREL DOMAIN-CONTAINING PROTEIN"/>
    <property type="match status" value="1"/>
</dbReference>
<feature type="compositionally biased region" description="Basic and acidic residues" evidence="4">
    <location>
        <begin position="798"/>
        <end position="812"/>
    </location>
</feature>
<keyword evidence="2" id="KW-0472">Membrane</keyword>
<evidence type="ECO:0000313" key="8">
    <source>
        <dbReference type="Proteomes" id="UP001500841"/>
    </source>
</evidence>
<protein>
    <submittedName>
        <fullName evidence="7">Outer membrane beta-barrel family protein</fullName>
    </submittedName>
</protein>
<evidence type="ECO:0000313" key="7">
    <source>
        <dbReference type="EMBL" id="GAA4100371.1"/>
    </source>
</evidence>
<evidence type="ECO:0000256" key="1">
    <source>
        <dbReference type="ARBA" id="ARBA00004442"/>
    </source>
</evidence>
<feature type="signal peptide" evidence="5">
    <location>
        <begin position="1"/>
        <end position="23"/>
    </location>
</feature>
<name>A0ABP7WZ39_9SPHI</name>
<dbReference type="Proteomes" id="UP001500841">
    <property type="component" value="Unassembled WGS sequence"/>
</dbReference>
<feature type="region of interest" description="Disordered" evidence="4">
    <location>
        <begin position="793"/>
        <end position="812"/>
    </location>
</feature>
<reference evidence="8" key="1">
    <citation type="journal article" date="2019" name="Int. J. Syst. Evol. Microbiol.">
        <title>The Global Catalogue of Microorganisms (GCM) 10K type strain sequencing project: providing services to taxonomists for standard genome sequencing and annotation.</title>
        <authorList>
            <consortium name="The Broad Institute Genomics Platform"/>
            <consortium name="The Broad Institute Genome Sequencing Center for Infectious Disease"/>
            <person name="Wu L."/>
            <person name="Ma J."/>
        </authorList>
    </citation>
    <scope>NUCLEOTIDE SEQUENCE [LARGE SCALE GENOMIC DNA]</scope>
    <source>
        <strain evidence="8">JCM 17085</strain>
    </source>
</reference>
<dbReference type="RefSeq" id="WP_345105230.1">
    <property type="nucleotide sequence ID" value="NZ_BAABCV010000009.1"/>
</dbReference>
<dbReference type="InterPro" id="IPR013783">
    <property type="entry name" value="Ig-like_fold"/>
</dbReference>
<dbReference type="Gene3D" id="2.40.170.20">
    <property type="entry name" value="TonB-dependent receptor, beta-barrel domain"/>
    <property type="match status" value="1"/>
</dbReference>
<evidence type="ECO:0000256" key="5">
    <source>
        <dbReference type="SAM" id="SignalP"/>
    </source>
</evidence>
<dbReference type="InterPro" id="IPR041700">
    <property type="entry name" value="OMP_b-brl_3"/>
</dbReference>
<evidence type="ECO:0000259" key="6">
    <source>
        <dbReference type="Pfam" id="PF14905"/>
    </source>
</evidence>
<dbReference type="PANTHER" id="PTHR40980">
    <property type="entry name" value="PLUG DOMAIN-CONTAINING PROTEIN"/>
    <property type="match status" value="1"/>
</dbReference>
<comment type="subcellular location">
    <subcellularLocation>
        <location evidence="1">Cell outer membrane</location>
    </subcellularLocation>
</comment>
<organism evidence="7 8">
    <name type="scientific">Mucilaginibacter panaciglaebae</name>
    <dbReference type="NCBI Taxonomy" id="502331"/>
    <lineage>
        <taxon>Bacteria</taxon>
        <taxon>Pseudomonadati</taxon>
        <taxon>Bacteroidota</taxon>
        <taxon>Sphingobacteriia</taxon>
        <taxon>Sphingobacteriales</taxon>
        <taxon>Sphingobacteriaceae</taxon>
        <taxon>Mucilaginibacter</taxon>
    </lineage>
</organism>
<proteinExistence type="predicted"/>
<dbReference type="Pfam" id="PF13620">
    <property type="entry name" value="CarboxypepD_reg"/>
    <property type="match status" value="1"/>
</dbReference>
<keyword evidence="5" id="KW-0732">Signal</keyword>
<dbReference type="EMBL" id="BAABCV010000009">
    <property type="protein sequence ID" value="GAA4100371.1"/>
    <property type="molecule type" value="Genomic_DNA"/>
</dbReference>
<evidence type="ECO:0000256" key="3">
    <source>
        <dbReference type="ARBA" id="ARBA00023237"/>
    </source>
</evidence>
<keyword evidence="8" id="KW-1185">Reference proteome</keyword>
<accession>A0ABP7WZ39</accession>
<dbReference type="SUPFAM" id="SSF49478">
    <property type="entry name" value="Cna protein B-type domain"/>
    <property type="match status" value="1"/>
</dbReference>
<feature type="domain" description="Outer membrane protein beta-barrel" evidence="6">
    <location>
        <begin position="387"/>
        <end position="786"/>
    </location>
</feature>
<sequence>MKIVTNIYYTLLLLIAGFPRVSAQATQTTNKVTGKLINERGTAVDYATISLLRSTDSTVVKGTLTNDAGVFVFNNIKPGNYIIKATNLGYAKMVSPPFVVQENKGPVIVPELKISNNVKVLTAVTVTATKPLIEQKTDRMVMNVENSILATGNTALEILQRAPGVTVDKDDNISLKGKQGVTVMINDKLTYLSAQQLATLLRSTDGSTIQSIEIISNPSAKYDAAGNSGIINIKLKKNKQNGTNGSLTAVIARGSSVRESQNLNINHKQGNLNLFGSLSHGDIPYSRTMDINRKITTNGDTNYFMQHTTMPQVYHYNNFRLGADLDISSQNTVGIVVSGNSNNERDLNYNQTKIGSSIYSVDSALNTNSEIRQTFTNFAVNLNDRFKLDTLGQTLNVDLDYSKFKNNSKANYTTYYFLSDGSLQHTPELLRNETPSDIEIHSAKADYTKPLTKTIKLETGVKFSGVKTDNDLRAEKYNGTAYINDTTRSNRFVYTEKISAGYLNLNKEYKGGSVQLGVRAEYTQSNGNLIGSTPVDRSYLNFFPSLFINQTLDKKNELNFSYSRRIDRPNYGELNPFVYYLDPYTFNQGNAFLKPQYTNNFELGYVYDKTINVSLGYSHTTDVIVEIILTQGNKSFQTNLNLATQNNYNLNIYTPYTIAKWWTGNANFNGFYSGFQSNNINGGNIDNGRAGFIFKTTQTLLFGTFKGEVMFDYRSAMNYGIYQMHARKNISAAVSQSFMDKKLNIKFGVDDVFNIFRNDIDSYELGNNFTIRQKGDSRIFKLTATYNFGNTKIKQREHRTGAEDENNRAGGN</sequence>
<keyword evidence="3" id="KW-0998">Cell outer membrane</keyword>
<feature type="chain" id="PRO_5045472662" evidence="5">
    <location>
        <begin position="24"/>
        <end position="812"/>
    </location>
</feature>
<dbReference type="Gene3D" id="2.60.40.10">
    <property type="entry name" value="Immunoglobulins"/>
    <property type="match status" value="1"/>
</dbReference>